<name>A0A940DJL0_9FIRM</name>
<dbReference type="Pfam" id="PF00476">
    <property type="entry name" value="DNA_pol_A"/>
    <property type="match status" value="1"/>
</dbReference>
<evidence type="ECO:0000256" key="1">
    <source>
        <dbReference type="ARBA" id="ARBA00007705"/>
    </source>
</evidence>
<dbReference type="InterPro" id="IPR019760">
    <property type="entry name" value="DNA-dir_DNA_pol_A_CS"/>
</dbReference>
<dbReference type="Gene3D" id="3.30.420.10">
    <property type="entry name" value="Ribonuclease H-like superfamily/Ribonuclease H"/>
    <property type="match status" value="1"/>
</dbReference>
<keyword evidence="9 13" id="KW-0238">DNA-binding</keyword>
<evidence type="ECO:0000256" key="5">
    <source>
        <dbReference type="ARBA" id="ARBA00022695"/>
    </source>
</evidence>
<comment type="catalytic activity">
    <reaction evidence="11 13">
        <text>DNA(n) + a 2'-deoxyribonucleoside 5'-triphosphate = DNA(n+1) + diphosphate</text>
        <dbReference type="Rhea" id="RHEA:22508"/>
        <dbReference type="Rhea" id="RHEA-COMP:17339"/>
        <dbReference type="Rhea" id="RHEA-COMP:17340"/>
        <dbReference type="ChEBI" id="CHEBI:33019"/>
        <dbReference type="ChEBI" id="CHEBI:61560"/>
        <dbReference type="ChEBI" id="CHEBI:173112"/>
        <dbReference type="EC" id="2.7.7.7"/>
    </reaction>
</comment>
<dbReference type="CDD" id="cd08637">
    <property type="entry name" value="DNA_pol_A_pol_I_C"/>
    <property type="match status" value="1"/>
</dbReference>
<feature type="region of interest" description="Disordered" evidence="14">
    <location>
        <begin position="209"/>
        <end position="228"/>
    </location>
</feature>
<dbReference type="InterPro" id="IPR002421">
    <property type="entry name" value="5-3_exonuclease"/>
</dbReference>
<dbReference type="InterPro" id="IPR012337">
    <property type="entry name" value="RNaseH-like_sf"/>
</dbReference>
<keyword evidence="13" id="KW-0378">Hydrolase</keyword>
<dbReference type="Gene3D" id="3.30.70.370">
    <property type="match status" value="1"/>
</dbReference>
<feature type="compositionally biased region" description="Basic and acidic residues" evidence="14">
    <location>
        <begin position="213"/>
        <end position="228"/>
    </location>
</feature>
<comment type="subunit">
    <text evidence="13">Single-chain monomer with multiple functions.</text>
</comment>
<dbReference type="InterPro" id="IPR018320">
    <property type="entry name" value="DNA_polymerase_1"/>
</dbReference>
<dbReference type="FunFam" id="1.10.150.20:FF:000002">
    <property type="entry name" value="DNA polymerase I"/>
    <property type="match status" value="1"/>
</dbReference>
<feature type="domain" description="5'-3' exonuclease" evidence="15">
    <location>
        <begin position="1"/>
        <end position="178"/>
    </location>
</feature>
<dbReference type="GO" id="GO:0008409">
    <property type="term" value="F:5'-3' exonuclease activity"/>
    <property type="evidence" value="ECO:0007669"/>
    <property type="project" value="UniProtKB-UniRule"/>
</dbReference>
<dbReference type="InterPro" id="IPR020046">
    <property type="entry name" value="5-3_exonucl_a-hlix_arch_N"/>
</dbReference>
<evidence type="ECO:0000256" key="14">
    <source>
        <dbReference type="SAM" id="MobiDB-lite"/>
    </source>
</evidence>
<dbReference type="SMART" id="SM00279">
    <property type="entry name" value="HhH2"/>
    <property type="match status" value="1"/>
</dbReference>
<evidence type="ECO:0000259" key="15">
    <source>
        <dbReference type="SMART" id="SM00475"/>
    </source>
</evidence>
<dbReference type="Gene3D" id="1.20.1060.10">
    <property type="entry name" value="Taq DNA Polymerase, Chain T, domain 4"/>
    <property type="match status" value="1"/>
</dbReference>
<sequence length="800" mass="88937">MDEALAMQVPLLKDLLRAMGIKILELEGYEADDIIGTMAKRFDLDTVIVSGDRDVLQLVDENTVVYNTRRGVTDITEYDLDKLAADGFTPEKVIEYKALAGDSSDNIPGCPGVGEKTALDLLARFGSVDGVYEHIAEVKGKLSEKLAANKDKVYLSRELATINTSVPYDCTLDELVFDKYKISEDFFLMLNELECFKLIDRFRYGSESSQSEAKPDKRKSGNKNDDKDAVAVDDGSFLPFATELKGAEIRIIDNLDALNGILNGDIEKICVEADKDVEFAVDGSCAYKVKCAADLFDEGVNFDDALAAFAKVLSSEKVVKVLFDVKDKFYVFAGAGVEIKGPYEDILLKSYLCNSNYSYKNYYELAAARGAGEGATANAFAINDSLDEEMETKGLTRLYRETELPLVKVLYDIEQAGFEVDLDVLNSLGEKYNAELKSLTEEIYELAGERFNINSVQQLGVILFEKLGLPHGKKTKGKTGYSVAAEILEELDHPVVTAILRYRKIKKLQSTYIEGIRAVTDPATHKVHTVFKQCLTSTGRLSSTEPNLQNIPIRTDEGREIRRMFVPGKGNKLVSADYSQIELRLLAHFSEDPVLTEAYRKGEDIHALTASKIMGVPLNEVTSSMRRNAKAVNFGIIYGISAFGLAKNTGIRPYEAKEFVEKYFETYPSVKAYMDANVAYAHAHGYIRTLAGRIRYFPEFRSPNRNIRNFGERAAMNMPLQGSAADIMKIAMLKVYDALKKGGYKAKIILQVHDELVIDTPVEEVEAVSALLVENMQNVVELRVPLIAEAKSGTDWYSVE</sequence>
<keyword evidence="7 13" id="KW-0227">DNA damage</keyword>
<dbReference type="CDD" id="cd09898">
    <property type="entry name" value="H3TH_53EXO"/>
    <property type="match status" value="1"/>
</dbReference>
<organism evidence="17 18">
    <name type="scientific">Candidatus Stercoripulliclostridium pullicola</name>
    <dbReference type="NCBI Taxonomy" id="2840953"/>
    <lineage>
        <taxon>Bacteria</taxon>
        <taxon>Bacillati</taxon>
        <taxon>Bacillota</taxon>
        <taxon>Clostridia</taxon>
        <taxon>Eubacteriales</taxon>
        <taxon>Candidatus Stercoripulliclostridium</taxon>
    </lineage>
</organism>
<evidence type="ECO:0000256" key="8">
    <source>
        <dbReference type="ARBA" id="ARBA00022932"/>
    </source>
</evidence>
<evidence type="ECO:0000256" key="10">
    <source>
        <dbReference type="ARBA" id="ARBA00023204"/>
    </source>
</evidence>
<dbReference type="InterPro" id="IPR029060">
    <property type="entry name" value="PIN-like_dom_sf"/>
</dbReference>
<keyword evidence="8 13" id="KW-0239">DNA-directed DNA polymerase</keyword>
<evidence type="ECO:0000256" key="7">
    <source>
        <dbReference type="ARBA" id="ARBA00022763"/>
    </source>
</evidence>
<dbReference type="FunFam" id="1.10.150.20:FF:000003">
    <property type="entry name" value="DNA polymerase I"/>
    <property type="match status" value="1"/>
</dbReference>
<gene>
    <name evidence="13 17" type="primary">polA</name>
    <name evidence="17" type="ORF">IAB16_06985</name>
</gene>
<evidence type="ECO:0000256" key="11">
    <source>
        <dbReference type="ARBA" id="ARBA00049244"/>
    </source>
</evidence>
<dbReference type="InterPro" id="IPR020045">
    <property type="entry name" value="DNA_polI_H3TH"/>
</dbReference>
<evidence type="ECO:0000259" key="16">
    <source>
        <dbReference type="SMART" id="SM00482"/>
    </source>
</evidence>
<dbReference type="SUPFAM" id="SSF88723">
    <property type="entry name" value="PIN domain-like"/>
    <property type="match status" value="1"/>
</dbReference>
<dbReference type="GO" id="GO:0003677">
    <property type="term" value="F:DNA binding"/>
    <property type="evidence" value="ECO:0007669"/>
    <property type="project" value="UniProtKB-UniRule"/>
</dbReference>
<reference evidence="17" key="1">
    <citation type="submission" date="2020-10" db="EMBL/GenBank/DDBJ databases">
        <authorList>
            <person name="Gilroy R."/>
        </authorList>
    </citation>
    <scope>NUCLEOTIDE SEQUENCE</scope>
    <source>
        <strain evidence="17">517</strain>
    </source>
</reference>
<dbReference type="Proteomes" id="UP000727857">
    <property type="component" value="Unassembled WGS sequence"/>
</dbReference>
<dbReference type="FunFam" id="1.20.1060.10:FF:000001">
    <property type="entry name" value="DNA polymerase I"/>
    <property type="match status" value="1"/>
</dbReference>
<evidence type="ECO:0000313" key="18">
    <source>
        <dbReference type="Proteomes" id="UP000727857"/>
    </source>
</evidence>
<keyword evidence="6 13" id="KW-0235">DNA replication</keyword>
<comment type="function">
    <text evidence="13">In addition to polymerase activity, this DNA polymerase exhibits 5'-3' exonuclease activity.</text>
</comment>
<keyword evidence="13" id="KW-0540">Nuclease</keyword>
<dbReference type="InterPro" id="IPR043502">
    <property type="entry name" value="DNA/RNA_pol_sf"/>
</dbReference>
<dbReference type="InterPro" id="IPR008918">
    <property type="entry name" value="HhH2"/>
</dbReference>
<dbReference type="PANTHER" id="PTHR10133">
    <property type="entry name" value="DNA POLYMERASE I"/>
    <property type="match status" value="1"/>
</dbReference>
<dbReference type="Pfam" id="PF01367">
    <property type="entry name" value="5_3_exonuc"/>
    <property type="match status" value="1"/>
</dbReference>
<dbReference type="Gene3D" id="1.10.150.20">
    <property type="entry name" value="5' to 3' exonuclease, C-terminal subdomain"/>
    <property type="match status" value="2"/>
</dbReference>
<dbReference type="Pfam" id="PF02739">
    <property type="entry name" value="5_3_exonuc_N"/>
    <property type="match status" value="1"/>
</dbReference>
<dbReference type="GO" id="GO:0006261">
    <property type="term" value="P:DNA-templated DNA replication"/>
    <property type="evidence" value="ECO:0007669"/>
    <property type="project" value="UniProtKB-UniRule"/>
</dbReference>
<feature type="domain" description="DNA-directed DNA polymerase family A palm" evidence="16">
    <location>
        <begin position="558"/>
        <end position="764"/>
    </location>
</feature>
<dbReference type="SUPFAM" id="SSF56672">
    <property type="entry name" value="DNA/RNA polymerases"/>
    <property type="match status" value="1"/>
</dbReference>
<keyword evidence="4 13" id="KW-0808">Transferase</keyword>
<dbReference type="Pfam" id="PF22619">
    <property type="entry name" value="DNA_polI_exo1"/>
    <property type="match status" value="1"/>
</dbReference>
<dbReference type="InterPro" id="IPR036397">
    <property type="entry name" value="RNaseH_sf"/>
</dbReference>
<evidence type="ECO:0000256" key="9">
    <source>
        <dbReference type="ARBA" id="ARBA00023125"/>
    </source>
</evidence>
<comment type="similarity">
    <text evidence="1 13">Belongs to the DNA polymerase type-A family.</text>
</comment>
<protein>
    <recommendedName>
        <fullName evidence="3 12">DNA polymerase I</fullName>
        <ecNumber evidence="2 12">2.7.7.7</ecNumber>
    </recommendedName>
</protein>
<dbReference type="EMBL" id="JADINF010000176">
    <property type="protein sequence ID" value="MBO8424748.1"/>
    <property type="molecule type" value="Genomic_DNA"/>
</dbReference>
<evidence type="ECO:0000313" key="17">
    <source>
        <dbReference type="EMBL" id="MBO8424748.1"/>
    </source>
</evidence>
<evidence type="ECO:0000256" key="6">
    <source>
        <dbReference type="ARBA" id="ARBA00022705"/>
    </source>
</evidence>
<keyword evidence="10 13" id="KW-0234">DNA repair</keyword>
<dbReference type="InterPro" id="IPR036279">
    <property type="entry name" value="5-3_exonuclease_C_sf"/>
</dbReference>
<keyword evidence="13" id="KW-0269">Exonuclease</keyword>
<evidence type="ECO:0000256" key="12">
    <source>
        <dbReference type="NCBIfam" id="TIGR00593"/>
    </source>
</evidence>
<evidence type="ECO:0000256" key="4">
    <source>
        <dbReference type="ARBA" id="ARBA00022679"/>
    </source>
</evidence>
<dbReference type="SUPFAM" id="SSF53098">
    <property type="entry name" value="Ribonuclease H-like"/>
    <property type="match status" value="1"/>
</dbReference>
<dbReference type="AlphaFoldDB" id="A0A940DJL0"/>
<comment type="caution">
    <text evidence="17">The sequence shown here is derived from an EMBL/GenBank/DDBJ whole genome shotgun (WGS) entry which is preliminary data.</text>
</comment>
<proteinExistence type="inferred from homology"/>
<keyword evidence="5 13" id="KW-0548">Nucleotidyltransferase</keyword>
<dbReference type="GO" id="GO:0006302">
    <property type="term" value="P:double-strand break repair"/>
    <property type="evidence" value="ECO:0007669"/>
    <property type="project" value="TreeGrafter"/>
</dbReference>
<dbReference type="InterPro" id="IPR001098">
    <property type="entry name" value="DNA-dir_DNA_pol_A_palm_dom"/>
</dbReference>
<evidence type="ECO:0000256" key="2">
    <source>
        <dbReference type="ARBA" id="ARBA00012417"/>
    </source>
</evidence>
<dbReference type="InterPro" id="IPR054690">
    <property type="entry name" value="DNA_polI_exonuclease"/>
</dbReference>
<dbReference type="SMART" id="SM00482">
    <property type="entry name" value="POLAc"/>
    <property type="match status" value="1"/>
</dbReference>
<dbReference type="NCBIfam" id="TIGR00593">
    <property type="entry name" value="pola"/>
    <property type="match status" value="1"/>
</dbReference>
<dbReference type="PROSITE" id="PS00447">
    <property type="entry name" value="DNA_POLYMERASE_A"/>
    <property type="match status" value="1"/>
</dbReference>
<reference evidence="17" key="2">
    <citation type="journal article" date="2021" name="PeerJ">
        <title>Extensive microbial diversity within the chicken gut microbiome revealed by metagenomics and culture.</title>
        <authorList>
            <person name="Gilroy R."/>
            <person name="Ravi A."/>
            <person name="Getino M."/>
            <person name="Pursley I."/>
            <person name="Horton D.L."/>
            <person name="Alikhan N.F."/>
            <person name="Baker D."/>
            <person name="Gharbi K."/>
            <person name="Hall N."/>
            <person name="Watson M."/>
            <person name="Adriaenssens E.M."/>
            <person name="Foster-Nyarko E."/>
            <person name="Jarju S."/>
            <person name="Secka A."/>
            <person name="Antonio M."/>
            <person name="Oren A."/>
            <person name="Chaudhuri R.R."/>
            <person name="La Ragione R."/>
            <person name="Hildebrand F."/>
            <person name="Pallen M.J."/>
        </authorList>
    </citation>
    <scope>NUCLEOTIDE SEQUENCE</scope>
    <source>
        <strain evidence="17">517</strain>
    </source>
</reference>
<dbReference type="SUPFAM" id="SSF47807">
    <property type="entry name" value="5' to 3' exonuclease, C-terminal subdomain"/>
    <property type="match status" value="1"/>
</dbReference>
<evidence type="ECO:0000256" key="13">
    <source>
        <dbReference type="RuleBase" id="RU004460"/>
    </source>
</evidence>
<evidence type="ECO:0000256" key="3">
    <source>
        <dbReference type="ARBA" id="ARBA00020311"/>
    </source>
</evidence>
<dbReference type="EC" id="2.7.7.7" evidence="2 12"/>
<dbReference type="PRINTS" id="PR00868">
    <property type="entry name" value="DNAPOLI"/>
</dbReference>
<dbReference type="GO" id="GO:0003887">
    <property type="term" value="F:DNA-directed DNA polymerase activity"/>
    <property type="evidence" value="ECO:0007669"/>
    <property type="project" value="UniProtKB-UniRule"/>
</dbReference>
<dbReference type="CDD" id="cd09859">
    <property type="entry name" value="PIN_53EXO"/>
    <property type="match status" value="1"/>
</dbReference>
<dbReference type="InterPro" id="IPR002298">
    <property type="entry name" value="DNA_polymerase_A"/>
</dbReference>
<accession>A0A940DJL0</accession>
<dbReference type="SMART" id="SM00475">
    <property type="entry name" value="53EXOc"/>
    <property type="match status" value="1"/>
</dbReference>
<dbReference type="PANTHER" id="PTHR10133:SF27">
    <property type="entry name" value="DNA POLYMERASE NU"/>
    <property type="match status" value="1"/>
</dbReference>
<dbReference type="Gene3D" id="3.40.50.1010">
    <property type="entry name" value="5'-nuclease"/>
    <property type="match status" value="1"/>
</dbReference>